<gene>
    <name evidence="2" type="ORF">Bathy08g01020</name>
</gene>
<dbReference type="SUPFAM" id="SSF75005">
    <property type="entry name" value="Arabinanase/levansucrase/invertase"/>
    <property type="match status" value="1"/>
</dbReference>
<dbReference type="PANTHER" id="PTHR35279">
    <property type="match status" value="1"/>
</dbReference>
<feature type="compositionally biased region" description="Polar residues" evidence="1">
    <location>
        <begin position="38"/>
        <end position="53"/>
    </location>
</feature>
<organism evidence="2 3">
    <name type="scientific">Bathycoccus prasinos</name>
    <dbReference type="NCBI Taxonomy" id="41875"/>
    <lineage>
        <taxon>Eukaryota</taxon>
        <taxon>Viridiplantae</taxon>
        <taxon>Chlorophyta</taxon>
        <taxon>Mamiellophyceae</taxon>
        <taxon>Mamiellales</taxon>
        <taxon>Bathycoccaceae</taxon>
        <taxon>Bathycoccus</taxon>
    </lineage>
</organism>
<protein>
    <recommendedName>
        <fullName evidence="4">Glycosyl hydrolase family 32 N-terminal domain-containing protein</fullName>
    </recommendedName>
</protein>
<evidence type="ECO:0000256" key="1">
    <source>
        <dbReference type="SAM" id="MobiDB-lite"/>
    </source>
</evidence>
<dbReference type="GeneID" id="19014081"/>
<evidence type="ECO:0008006" key="4">
    <source>
        <dbReference type="Google" id="ProtNLM"/>
    </source>
</evidence>
<dbReference type="Gene3D" id="2.115.10.20">
    <property type="entry name" value="Glycosyl hydrolase domain, family 43"/>
    <property type="match status" value="2"/>
</dbReference>
<evidence type="ECO:0000313" key="2">
    <source>
        <dbReference type="EMBL" id="CCO17605.1"/>
    </source>
</evidence>
<dbReference type="KEGG" id="bpg:Bathy08g01020"/>
<accession>K8EYM8</accession>
<dbReference type="PANTHER" id="PTHR35279:SF1">
    <property type="entry name" value="ARABINANASE_LEVANSUCRASE_INVERTASE"/>
    <property type="match status" value="1"/>
</dbReference>
<feature type="region of interest" description="Disordered" evidence="1">
    <location>
        <begin position="37"/>
        <end position="71"/>
    </location>
</feature>
<feature type="compositionally biased region" description="Basic residues" evidence="1">
    <location>
        <begin position="54"/>
        <end position="71"/>
    </location>
</feature>
<name>K8EYM8_9CHLO</name>
<dbReference type="OrthoDB" id="3510at2759"/>
<dbReference type="STRING" id="41875.K8EYM8"/>
<proteinExistence type="predicted"/>
<dbReference type="InterPro" id="IPR023296">
    <property type="entry name" value="Glyco_hydro_beta-prop_sf"/>
</dbReference>
<evidence type="ECO:0000313" key="3">
    <source>
        <dbReference type="Proteomes" id="UP000198341"/>
    </source>
</evidence>
<reference evidence="2 3" key="1">
    <citation type="submission" date="2011-10" db="EMBL/GenBank/DDBJ databases">
        <authorList>
            <person name="Genoscope - CEA"/>
        </authorList>
    </citation>
    <scope>NUCLEOTIDE SEQUENCE [LARGE SCALE GENOMIC DNA]</scope>
    <source>
        <strain evidence="2 3">RCC 1105</strain>
    </source>
</reference>
<keyword evidence="3" id="KW-1185">Reference proteome</keyword>
<sequence length="477" mass="51737">MMASSSTSSSSLCATFTKSTANPSSSSSSSFCWKKNECSSGNNKNKNISLTTKSNHHRHHHHHRRHNRRRATVVVATSAEATGEGDGLILQRGKGELNAFDSIAIGSPIVKYFQSDDDTERWVMWYTGRREVGTSGNNSEENVGDKITAATFDHDKSLTSGEIGIAVSEDGIVWRRGGSPTETYRTGGDAEAFENLSVDVGAVLYPNNEDWWVFDTAHVSVGDVHMISSGNVSGGAGGGIYWMYYQGGDKEEVDGVEGVRTRPGLCLSQDGRNWARIEGEHHTHAVLDVGSEGEWDELCIRDPKLLLAGPKDMRLFYHSIDKTTDVSRIGVATSKDGFQWQKNSSGFILDAGPEGSIDDLGVKSPCVARIGRNEYVMFYEALSSKHPGKSTICVAKSQDGIKWERASTPALVFGEDGAWDEGGVGRPYVVPMAENKLRLYYEGRSDANGLGVGIGLAVSVGDDMFSFVRRKSVVTAA</sequence>
<dbReference type="EMBL" id="FO082271">
    <property type="protein sequence ID" value="CCO17605.1"/>
    <property type="molecule type" value="Genomic_DNA"/>
</dbReference>
<dbReference type="RefSeq" id="XP_007511484.1">
    <property type="nucleotide sequence ID" value="XM_007511422.1"/>
</dbReference>
<dbReference type="AlphaFoldDB" id="K8EYM8"/>
<dbReference type="eggNOG" id="KOG2084">
    <property type="taxonomic scope" value="Eukaryota"/>
</dbReference>
<dbReference type="Proteomes" id="UP000198341">
    <property type="component" value="Chromosome 8"/>
</dbReference>